<reference evidence="8" key="1">
    <citation type="submission" date="2016-10" db="EMBL/GenBank/DDBJ databases">
        <authorList>
            <person name="Varghese N."/>
            <person name="Submissions S."/>
        </authorList>
    </citation>
    <scope>NUCLEOTIDE SEQUENCE [LARGE SCALE GENOMIC DNA]</scope>
    <source>
        <strain evidence="8">DSM 19110</strain>
    </source>
</reference>
<organism evidence="7 8">
    <name type="scientific">Pedobacter steynii</name>
    <dbReference type="NCBI Taxonomy" id="430522"/>
    <lineage>
        <taxon>Bacteria</taxon>
        <taxon>Pseudomonadati</taxon>
        <taxon>Bacteroidota</taxon>
        <taxon>Sphingobacteriia</taxon>
        <taxon>Sphingobacteriales</taxon>
        <taxon>Sphingobacteriaceae</taxon>
        <taxon>Pedobacter</taxon>
    </lineage>
</organism>
<comment type="subcellular location">
    <subcellularLocation>
        <location evidence="1">Cell envelope</location>
    </subcellularLocation>
</comment>
<feature type="domain" description="Thioredoxin" evidence="6">
    <location>
        <begin position="7"/>
        <end position="185"/>
    </location>
</feature>
<feature type="signal peptide" evidence="5">
    <location>
        <begin position="1"/>
        <end position="21"/>
    </location>
</feature>
<evidence type="ECO:0000256" key="3">
    <source>
        <dbReference type="ARBA" id="ARBA00023157"/>
    </source>
</evidence>
<dbReference type="InterPro" id="IPR036249">
    <property type="entry name" value="Thioredoxin-like_sf"/>
</dbReference>
<dbReference type="InterPro" id="IPR013740">
    <property type="entry name" value="Redoxin"/>
</dbReference>
<proteinExistence type="predicted"/>
<dbReference type="PANTHER" id="PTHR42852:SF6">
    <property type="entry name" value="THIOL:DISULFIDE INTERCHANGE PROTEIN DSBE"/>
    <property type="match status" value="1"/>
</dbReference>
<dbReference type="PROSITE" id="PS51352">
    <property type="entry name" value="THIOREDOXIN_2"/>
    <property type="match status" value="1"/>
</dbReference>
<sequence length="185" mass="21480">MTKRLAVLFSLIMLNFTLLKAQNNASTISSSKIIRLNYPESLKDLIKQFKGKIIYIDVMASWCKPCIEEFKYTKELDDFFQEKDIVYIYITIDEKSGIEKAYDVIKENSLNGYFVSYHNPVKKTESSDYVKFIDDLLFVVDDKGNRGFKGIPIYSILDKEGQIVVKDALRPSSKEKLKEQLNKYL</sequence>
<keyword evidence="3" id="KW-1015">Disulfide bond</keyword>
<dbReference type="GO" id="GO:0030313">
    <property type="term" value="C:cell envelope"/>
    <property type="evidence" value="ECO:0007669"/>
    <property type="project" value="UniProtKB-SubCell"/>
</dbReference>
<dbReference type="RefSeq" id="WP_074607012.1">
    <property type="nucleotide sequence ID" value="NZ_FNGY01000004.1"/>
</dbReference>
<protein>
    <submittedName>
        <fullName evidence="7">Redoxin</fullName>
    </submittedName>
</protein>
<keyword evidence="4" id="KW-0676">Redox-active center</keyword>
<dbReference type="InterPro" id="IPR050553">
    <property type="entry name" value="Thioredoxin_ResA/DsbE_sf"/>
</dbReference>
<evidence type="ECO:0000256" key="1">
    <source>
        <dbReference type="ARBA" id="ARBA00004196"/>
    </source>
</evidence>
<dbReference type="OrthoDB" id="743079at2"/>
<dbReference type="AlphaFoldDB" id="A0A1G9TYC7"/>
<dbReference type="PANTHER" id="PTHR42852">
    <property type="entry name" value="THIOL:DISULFIDE INTERCHANGE PROTEIN DSBE"/>
    <property type="match status" value="1"/>
</dbReference>
<dbReference type="InterPro" id="IPR013766">
    <property type="entry name" value="Thioredoxin_domain"/>
</dbReference>
<evidence type="ECO:0000256" key="2">
    <source>
        <dbReference type="ARBA" id="ARBA00022748"/>
    </source>
</evidence>
<keyword evidence="2" id="KW-0201">Cytochrome c-type biogenesis</keyword>
<dbReference type="EMBL" id="FNGY01000004">
    <property type="protein sequence ID" value="SDM52611.1"/>
    <property type="molecule type" value="Genomic_DNA"/>
</dbReference>
<gene>
    <name evidence="7" type="ORF">SAMN05421820_1041</name>
</gene>
<keyword evidence="5" id="KW-0732">Signal</keyword>
<dbReference type="SUPFAM" id="SSF52833">
    <property type="entry name" value="Thioredoxin-like"/>
    <property type="match status" value="1"/>
</dbReference>
<feature type="chain" id="PRO_5010321545" evidence="5">
    <location>
        <begin position="22"/>
        <end position="185"/>
    </location>
</feature>
<name>A0A1G9TYC7_9SPHI</name>
<evidence type="ECO:0000313" key="7">
    <source>
        <dbReference type="EMBL" id="SDM52611.1"/>
    </source>
</evidence>
<dbReference type="GO" id="GO:0016491">
    <property type="term" value="F:oxidoreductase activity"/>
    <property type="evidence" value="ECO:0007669"/>
    <property type="project" value="InterPro"/>
</dbReference>
<dbReference type="Gene3D" id="3.40.30.10">
    <property type="entry name" value="Glutaredoxin"/>
    <property type="match status" value="1"/>
</dbReference>
<accession>A0A1G9TYC7</accession>
<dbReference type="GO" id="GO:0017004">
    <property type="term" value="P:cytochrome complex assembly"/>
    <property type="evidence" value="ECO:0007669"/>
    <property type="project" value="UniProtKB-KW"/>
</dbReference>
<evidence type="ECO:0000259" key="6">
    <source>
        <dbReference type="PROSITE" id="PS51352"/>
    </source>
</evidence>
<evidence type="ECO:0000256" key="4">
    <source>
        <dbReference type="ARBA" id="ARBA00023284"/>
    </source>
</evidence>
<dbReference type="Proteomes" id="UP000183200">
    <property type="component" value="Unassembled WGS sequence"/>
</dbReference>
<dbReference type="Pfam" id="PF08534">
    <property type="entry name" value="Redoxin"/>
    <property type="match status" value="1"/>
</dbReference>
<keyword evidence="8" id="KW-1185">Reference proteome</keyword>
<evidence type="ECO:0000256" key="5">
    <source>
        <dbReference type="SAM" id="SignalP"/>
    </source>
</evidence>
<evidence type="ECO:0000313" key="8">
    <source>
        <dbReference type="Proteomes" id="UP000183200"/>
    </source>
</evidence>